<dbReference type="Proteomes" id="UP001595898">
    <property type="component" value="Unassembled WGS sequence"/>
</dbReference>
<evidence type="ECO:0008006" key="3">
    <source>
        <dbReference type="Google" id="ProtNLM"/>
    </source>
</evidence>
<accession>A0ABD5PT17</accession>
<name>A0ABD5PT17_9EURY</name>
<gene>
    <name evidence="1" type="ORF">ACFO5R_14185</name>
</gene>
<evidence type="ECO:0000313" key="1">
    <source>
        <dbReference type="EMBL" id="MFC4543074.1"/>
    </source>
</evidence>
<proteinExistence type="predicted"/>
<protein>
    <recommendedName>
        <fullName evidence="3">DUF1998 domain-containing protein</fullName>
    </recommendedName>
</protein>
<organism evidence="1 2">
    <name type="scientific">Halosolutus amylolyticus</name>
    <dbReference type="NCBI Taxonomy" id="2932267"/>
    <lineage>
        <taxon>Archaea</taxon>
        <taxon>Methanobacteriati</taxon>
        <taxon>Methanobacteriota</taxon>
        <taxon>Stenosarchaea group</taxon>
        <taxon>Halobacteria</taxon>
        <taxon>Halobacteriales</taxon>
        <taxon>Natrialbaceae</taxon>
        <taxon>Halosolutus</taxon>
    </lineage>
</organism>
<dbReference type="EMBL" id="JBHSFA010000007">
    <property type="protein sequence ID" value="MFC4543074.1"/>
    <property type="molecule type" value="Genomic_DNA"/>
</dbReference>
<dbReference type="GeneID" id="73500026"/>
<evidence type="ECO:0000313" key="2">
    <source>
        <dbReference type="Proteomes" id="UP001595898"/>
    </source>
</evidence>
<dbReference type="AlphaFoldDB" id="A0ABD5PT17"/>
<sequence length="379" mass="41712">MQESIDGPGPSVVISKEDTRDRIACPENNCSGHLHVNLGDRLAGVRFFCSESRNHNDQFYGQCPTCHKPAADGEEEVLSEMRPKTIDAKHTQPLILEDIVSNDGTGTSLEALYEASEINQADDDTYHWNLDTITPGSQAIFYDTFSLNDVFTVSDVSSVSAVYGYESNVDSRGTDLETHGRLARSFSSSDSDRERTAYLTRREGRGIVFDLRTDVLADVVSNGDAEYEAIAARELTQLNDFDTDEIADGETGLRLTPLLHAYQHALYQAAIEETGLEDFLAAKVLIEEGAIVLVEQRDVGAGGLSQITMNKTGSVLLRTLQRTEEILSDCSRDCTDACLSCVFTDDARCHPFVSREVEGYVPANSLLDRHLAAEVIRRA</sequence>
<dbReference type="RefSeq" id="WP_250140239.1">
    <property type="nucleotide sequence ID" value="NZ_JALIQP010000002.1"/>
</dbReference>
<keyword evidence="2" id="KW-1185">Reference proteome</keyword>
<reference evidence="1 2" key="1">
    <citation type="journal article" date="2019" name="Int. J. Syst. Evol. Microbiol.">
        <title>The Global Catalogue of Microorganisms (GCM) 10K type strain sequencing project: providing services to taxonomists for standard genome sequencing and annotation.</title>
        <authorList>
            <consortium name="The Broad Institute Genomics Platform"/>
            <consortium name="The Broad Institute Genome Sequencing Center for Infectious Disease"/>
            <person name="Wu L."/>
            <person name="Ma J."/>
        </authorList>
    </citation>
    <scope>NUCLEOTIDE SEQUENCE [LARGE SCALE GENOMIC DNA]</scope>
    <source>
        <strain evidence="1 2">WLHS5</strain>
    </source>
</reference>
<comment type="caution">
    <text evidence="1">The sequence shown here is derived from an EMBL/GenBank/DDBJ whole genome shotgun (WGS) entry which is preliminary data.</text>
</comment>